<evidence type="ECO:0000256" key="3">
    <source>
        <dbReference type="ARBA" id="ARBA00022448"/>
    </source>
</evidence>
<reference evidence="11" key="2">
    <citation type="journal article" date="2023" name="IMA Fungus">
        <title>Comparative genomic study of the Penicillium genus elucidates a diverse pangenome and 15 lateral gene transfer events.</title>
        <authorList>
            <person name="Petersen C."/>
            <person name="Sorensen T."/>
            <person name="Nielsen M.R."/>
            <person name="Sondergaard T.E."/>
            <person name="Sorensen J.L."/>
            <person name="Fitzpatrick D.A."/>
            <person name="Frisvad J.C."/>
            <person name="Nielsen K.L."/>
        </authorList>
    </citation>
    <scope>NUCLEOTIDE SEQUENCE</scope>
    <source>
        <strain evidence="11">IBT 29677</strain>
    </source>
</reference>
<dbReference type="AlphaFoldDB" id="A0A9W9W3H9"/>
<dbReference type="GO" id="GO:0035673">
    <property type="term" value="F:oligopeptide transmembrane transporter activity"/>
    <property type="evidence" value="ECO:0007669"/>
    <property type="project" value="InterPro"/>
</dbReference>
<feature type="transmembrane region" description="Helical" evidence="10">
    <location>
        <begin position="303"/>
        <end position="325"/>
    </location>
</feature>
<organism evidence="11 12">
    <name type="scientific">Penicillium cosmopolitanum</name>
    <dbReference type="NCBI Taxonomy" id="1131564"/>
    <lineage>
        <taxon>Eukaryota</taxon>
        <taxon>Fungi</taxon>
        <taxon>Dikarya</taxon>
        <taxon>Ascomycota</taxon>
        <taxon>Pezizomycotina</taxon>
        <taxon>Eurotiomycetes</taxon>
        <taxon>Eurotiomycetidae</taxon>
        <taxon>Eurotiales</taxon>
        <taxon>Aspergillaceae</taxon>
        <taxon>Penicillium</taxon>
    </lineage>
</organism>
<gene>
    <name evidence="11" type="ORF">N7509_006024</name>
</gene>
<feature type="region of interest" description="Disordered" evidence="9">
    <location>
        <begin position="709"/>
        <end position="738"/>
    </location>
</feature>
<comment type="similarity">
    <text evidence="2">Belongs to the oligopeptide OPT transporter family.</text>
</comment>
<evidence type="ECO:0000256" key="7">
    <source>
        <dbReference type="ARBA" id="ARBA00022989"/>
    </source>
</evidence>
<dbReference type="GO" id="GO:0016020">
    <property type="term" value="C:membrane"/>
    <property type="evidence" value="ECO:0007669"/>
    <property type="project" value="UniProtKB-SubCell"/>
</dbReference>
<dbReference type="GO" id="GO:0015031">
    <property type="term" value="P:protein transport"/>
    <property type="evidence" value="ECO:0007669"/>
    <property type="project" value="UniProtKB-KW"/>
</dbReference>
<feature type="compositionally biased region" description="Low complexity" evidence="9">
    <location>
        <begin position="715"/>
        <end position="724"/>
    </location>
</feature>
<evidence type="ECO:0000313" key="11">
    <source>
        <dbReference type="EMBL" id="KAJ5397911.1"/>
    </source>
</evidence>
<feature type="transmembrane region" description="Helical" evidence="10">
    <location>
        <begin position="530"/>
        <end position="552"/>
    </location>
</feature>
<dbReference type="GeneID" id="81369641"/>
<feature type="transmembrane region" description="Helical" evidence="10">
    <location>
        <begin position="361"/>
        <end position="381"/>
    </location>
</feature>
<dbReference type="NCBIfam" id="TIGR00728">
    <property type="entry name" value="OPT_sfam"/>
    <property type="match status" value="1"/>
</dbReference>
<dbReference type="Proteomes" id="UP001147747">
    <property type="component" value="Unassembled WGS sequence"/>
</dbReference>
<feature type="transmembrane region" description="Helical" evidence="10">
    <location>
        <begin position="240"/>
        <end position="263"/>
    </location>
</feature>
<dbReference type="InterPro" id="IPR004648">
    <property type="entry name" value="Oligpept_transpt"/>
</dbReference>
<evidence type="ECO:0000256" key="5">
    <source>
        <dbReference type="ARBA" id="ARBA00022856"/>
    </source>
</evidence>
<reference evidence="11" key="1">
    <citation type="submission" date="2022-12" db="EMBL/GenBank/DDBJ databases">
        <authorList>
            <person name="Petersen C."/>
        </authorList>
    </citation>
    <scope>NUCLEOTIDE SEQUENCE</scope>
    <source>
        <strain evidence="11">IBT 29677</strain>
    </source>
</reference>
<evidence type="ECO:0000256" key="8">
    <source>
        <dbReference type="ARBA" id="ARBA00023136"/>
    </source>
</evidence>
<dbReference type="Gene3D" id="1.10.238.10">
    <property type="entry name" value="EF-hand"/>
    <property type="match status" value="1"/>
</dbReference>
<feature type="transmembrane region" description="Helical" evidence="10">
    <location>
        <begin position="596"/>
        <end position="618"/>
    </location>
</feature>
<keyword evidence="12" id="KW-1185">Reference proteome</keyword>
<comment type="subcellular location">
    <subcellularLocation>
        <location evidence="1">Membrane</location>
        <topology evidence="1">Multi-pass membrane protein</topology>
    </subcellularLocation>
</comment>
<keyword evidence="8 10" id="KW-0472">Membrane</keyword>
<sequence length="946" mass="105755">MADTMDSKELEVEKVTPTVKMEEEGGEETSDLKEPEEIIENVEYSYESHRSPFPEVRSVVPETDDPSMPVNTVRMWVLGVMFTVLGSGINQATCLPDGCLLGKNTSLATISFGPLGTFTLNPDRKFNIKEHALIVIMSNVSFGYATADSTNIIQAASANFYNFKLKTGFYVLIVLCAQLLGFGVAGLAAPWLVEPARIIWPGVLSNCAMLETLHSRSNTVANGWRVSRLRFFLFVTGGGFLWYFFPGLIFTALSYFTWVCWIAPKNVVVNHLFGMQTGLGLSPITFDWSQIAYNTNPLLSPSWAAINVFAGFAFFFWIIVPILYYTNVWFTAYLPLMTSDVYDRTGAFLDETAYRNYSPPYLGATFAFVYGPSFAAITSVLSHIGLWHARDVWAAFKGRNKLDIHARLIRASYKQTPWYWYGGIILVITGMSIAMVVVYDTRLPVYGIFLGLIIPALYMIPCGIVQGITNVDANQLNVLSEFIGGYLFEGRPLANMIFKILSTDVVGQGVYFAMDMKLAHYLKVPPRTTFVAQGVATILGALTQAGVTLWMLGHIDGICESDQSDNFTCPNGRTVYSSSVIWGLVGPRRLYSAGKIYSGLLHFFWIGALAPVITWLMYRYTKQRFWKMINWPLIFVGTYNVPPATGINYSSWALVNFLFNHFLRRKFFAWWTKYNYILAAALDTGLALSDLTFLTAGNRYEILTAREMPPKRRGAPASSSAAAPKRARQSKLAKENNISAEEENEIKEVFQLFADKHEDFPKEKEGVIPREDVRKALVYVQSSPDHPLRPLFHLLLRQQHRKLTQTTHYQFTSLRDNTNIPTSRRALGLPPSDSTELSDILSALDPTSIGYVPYNPFVSVAAAKLRSRDDDALVAEVDDAYQLFTRGSTGPISLGHLRRIARELKEDSVDDELLKDMILEANGGAGLSAGVTLEQFHDVMTRAGVF</sequence>
<evidence type="ECO:0000256" key="4">
    <source>
        <dbReference type="ARBA" id="ARBA00022692"/>
    </source>
</evidence>
<feature type="transmembrane region" description="Helical" evidence="10">
    <location>
        <begin position="445"/>
        <end position="465"/>
    </location>
</feature>
<dbReference type="OrthoDB" id="9986677at2759"/>
<protein>
    <submittedName>
        <fullName evidence="11">Tetrapeptide transporter OPT1/isp4</fullName>
    </submittedName>
</protein>
<dbReference type="InterPro" id="IPR004813">
    <property type="entry name" value="OPT"/>
</dbReference>
<evidence type="ECO:0000313" key="12">
    <source>
        <dbReference type="Proteomes" id="UP001147747"/>
    </source>
</evidence>
<dbReference type="SUPFAM" id="SSF47473">
    <property type="entry name" value="EF-hand"/>
    <property type="match status" value="1"/>
</dbReference>
<feature type="transmembrane region" description="Helical" evidence="10">
    <location>
        <begin position="418"/>
        <end position="439"/>
    </location>
</feature>
<evidence type="ECO:0000256" key="6">
    <source>
        <dbReference type="ARBA" id="ARBA00022927"/>
    </source>
</evidence>
<keyword evidence="7 10" id="KW-1133">Transmembrane helix</keyword>
<comment type="caution">
    <text evidence="11">The sequence shown here is derived from an EMBL/GenBank/DDBJ whole genome shotgun (WGS) entry which is preliminary data.</text>
</comment>
<dbReference type="Pfam" id="PF03169">
    <property type="entry name" value="OPT"/>
    <property type="match status" value="1"/>
</dbReference>
<dbReference type="EMBL" id="JAPZBU010000006">
    <property type="protein sequence ID" value="KAJ5397911.1"/>
    <property type="molecule type" value="Genomic_DNA"/>
</dbReference>
<dbReference type="InterPro" id="IPR011992">
    <property type="entry name" value="EF-hand-dom_pair"/>
</dbReference>
<feature type="transmembrane region" description="Helical" evidence="10">
    <location>
        <begin position="169"/>
        <end position="193"/>
    </location>
</feature>
<proteinExistence type="inferred from homology"/>
<dbReference type="PANTHER" id="PTHR22601">
    <property type="entry name" value="ISP4 LIKE PROTEIN"/>
    <property type="match status" value="1"/>
</dbReference>
<keyword evidence="5" id="KW-0571">Peptide transport</keyword>
<keyword evidence="4 10" id="KW-0812">Transmembrane</keyword>
<evidence type="ECO:0000256" key="2">
    <source>
        <dbReference type="ARBA" id="ARBA00008807"/>
    </source>
</evidence>
<feature type="compositionally biased region" description="Basic and acidic residues" evidence="9">
    <location>
        <begin position="1"/>
        <end position="14"/>
    </location>
</feature>
<dbReference type="RefSeq" id="XP_056489963.1">
    <property type="nucleotide sequence ID" value="XM_056630661.1"/>
</dbReference>
<evidence type="ECO:0000256" key="1">
    <source>
        <dbReference type="ARBA" id="ARBA00004141"/>
    </source>
</evidence>
<evidence type="ECO:0000256" key="9">
    <source>
        <dbReference type="SAM" id="MobiDB-lite"/>
    </source>
</evidence>
<keyword evidence="3" id="KW-0813">Transport</keyword>
<name>A0A9W9W3H9_9EURO</name>
<keyword evidence="6" id="KW-0653">Protein transport</keyword>
<dbReference type="NCBIfam" id="TIGR00727">
    <property type="entry name" value="ISP4_OPT"/>
    <property type="match status" value="1"/>
</dbReference>
<accession>A0A9W9W3H9</accession>
<feature type="region of interest" description="Disordered" evidence="9">
    <location>
        <begin position="1"/>
        <end position="35"/>
    </location>
</feature>
<evidence type="ECO:0000256" key="10">
    <source>
        <dbReference type="SAM" id="Phobius"/>
    </source>
</evidence>